<sequence length="110" mass="12862">MSEGDNDPFKIDKLIVDYDYVLYKIQDELESIRLETLEVCEKQNQLVENGIIEDVIDANIAMTKELLEKCDELDKHYDQLDAVEGIVVSFKSRLKNVITQYKKYVDMKKP</sequence>
<dbReference type="CDD" id="cd24144">
    <property type="entry name" value="BLOC1_CNL1"/>
    <property type="match status" value="1"/>
</dbReference>
<evidence type="ECO:0000256" key="6">
    <source>
        <dbReference type="ARBA" id="ARBA00022490"/>
    </source>
</evidence>
<keyword evidence="6" id="KW-0963">Cytoplasm</keyword>
<evidence type="ECO:0000256" key="1">
    <source>
        <dbReference type="ARBA" id="ARBA00003807"/>
    </source>
</evidence>
<keyword evidence="5" id="KW-0813">Transport</keyword>
<dbReference type="EMBL" id="CP015055">
    <property type="protein sequence ID" value="QGN14642.1"/>
    <property type="molecule type" value="Genomic_DNA"/>
</dbReference>
<evidence type="ECO:0000256" key="4">
    <source>
        <dbReference type="ARBA" id="ARBA00014971"/>
    </source>
</evidence>
<keyword evidence="9" id="KW-1185">Reference proteome</keyword>
<name>A0ABX6ERJ9_KLUMA</name>
<dbReference type="PANTHER" id="PTHR39145:SF1">
    <property type="entry name" value="BIOGENESIS OF LYSOSOME-RELATED ORGANELLES COMPLEX 1 SUBUNIT CNL1"/>
    <property type="match status" value="1"/>
</dbReference>
<evidence type="ECO:0000256" key="2">
    <source>
        <dbReference type="ARBA" id="ARBA00004496"/>
    </source>
</evidence>
<evidence type="ECO:0000256" key="7">
    <source>
        <dbReference type="ARBA" id="ARBA00029995"/>
    </source>
</evidence>
<reference evidence="8 9" key="1">
    <citation type="submission" date="2016-03" db="EMBL/GenBank/DDBJ databases">
        <title>How can Kluyveromyces marxianus grow so fast - potential evolutionary course in Saccharomyces Complex revealed by comparative genomics.</title>
        <authorList>
            <person name="Mo W."/>
            <person name="Lu W."/>
            <person name="Yang X."/>
            <person name="Qi J."/>
            <person name="Lv H."/>
        </authorList>
    </citation>
    <scope>NUCLEOTIDE SEQUENCE [LARGE SCALE GENOMIC DNA]</scope>
    <source>
        <strain evidence="8 9">FIM1</strain>
    </source>
</reference>
<comment type="similarity">
    <text evidence="3">Belongs to the BLOC1S4 family.</text>
</comment>
<organism evidence="8 9">
    <name type="scientific">Kluyveromyces marxianus</name>
    <name type="common">Yeast</name>
    <name type="synonym">Candida kefyr</name>
    <dbReference type="NCBI Taxonomy" id="4911"/>
    <lineage>
        <taxon>Eukaryota</taxon>
        <taxon>Fungi</taxon>
        <taxon>Dikarya</taxon>
        <taxon>Ascomycota</taxon>
        <taxon>Saccharomycotina</taxon>
        <taxon>Saccharomycetes</taxon>
        <taxon>Saccharomycetales</taxon>
        <taxon>Saccharomycetaceae</taxon>
        <taxon>Kluyveromyces</taxon>
    </lineage>
</organism>
<accession>A0ABX6ERJ9</accession>
<evidence type="ECO:0000313" key="9">
    <source>
        <dbReference type="Proteomes" id="UP000422736"/>
    </source>
</evidence>
<comment type="function">
    <text evidence="1">Component of the biogenesis of lysosome-related organelles complex-1 (BLOC-1), a complex that is involved in endosomal cargo sorting.</text>
</comment>
<reference evidence="8 9" key="2">
    <citation type="submission" date="2019-11" db="EMBL/GenBank/DDBJ databases">
        <authorList>
            <person name="Lu H."/>
        </authorList>
    </citation>
    <scope>NUCLEOTIDE SEQUENCE [LARGE SCALE GENOMIC DNA]</scope>
    <source>
        <strain evidence="8 9">FIM1</strain>
    </source>
</reference>
<evidence type="ECO:0000313" key="8">
    <source>
        <dbReference type="EMBL" id="QGN14642.1"/>
    </source>
</evidence>
<dbReference type="InterPro" id="IPR034455">
    <property type="entry name" value="CNL1"/>
</dbReference>
<proteinExistence type="inferred from homology"/>
<evidence type="ECO:0000256" key="5">
    <source>
        <dbReference type="ARBA" id="ARBA00022448"/>
    </source>
</evidence>
<gene>
    <name evidence="8" type="primary">CLN1</name>
    <name evidence="8" type="ORF">FIM1_1306</name>
</gene>
<protein>
    <recommendedName>
        <fullName evidence="4">Biogenesis of lysosome-related organelles complex 1 subunit CNL1</fullName>
    </recommendedName>
    <alternativeName>
        <fullName evidence="7">CNO-like protein 1</fullName>
    </alternativeName>
</protein>
<dbReference type="Proteomes" id="UP000422736">
    <property type="component" value="Chromosome 2"/>
</dbReference>
<dbReference type="PANTHER" id="PTHR39145">
    <property type="entry name" value="BIOGENESIS OF LYSOSOME-RELATED ORGANELLES COMPLEX 1 SUBUNIT CNL1"/>
    <property type="match status" value="1"/>
</dbReference>
<comment type="subcellular location">
    <subcellularLocation>
        <location evidence="2">Cytoplasm</location>
    </subcellularLocation>
</comment>
<evidence type="ECO:0000256" key="3">
    <source>
        <dbReference type="ARBA" id="ARBA00007289"/>
    </source>
</evidence>